<feature type="binding site" evidence="9">
    <location>
        <position position="193"/>
    </location>
    <ligand>
        <name>substrate</name>
    </ligand>
</feature>
<feature type="active site" evidence="10">
    <location>
        <position position="74"/>
    </location>
</feature>
<evidence type="ECO:0000256" key="4">
    <source>
        <dbReference type="ARBA" id="ARBA00022490"/>
    </source>
</evidence>
<evidence type="ECO:0000313" key="12">
    <source>
        <dbReference type="Proteomes" id="UP000705867"/>
    </source>
</evidence>
<evidence type="ECO:0000256" key="1">
    <source>
        <dbReference type="ARBA" id="ARBA00005196"/>
    </source>
</evidence>
<reference evidence="11" key="1">
    <citation type="journal article" date="2021" name="bioRxiv">
        <title>Unraveling nitrogen, sulfur and carbon metabolic pathways and microbial community transcriptional responses to substrate deprivation and toxicity stresses in a bioreactor mimicking anoxic brackish coastal sediment conditions.</title>
        <authorList>
            <person name="Martins P.D."/>
            <person name="Echeveste M.J."/>
            <person name="Arshad A."/>
            <person name="Kurth J."/>
            <person name="Ouboter H."/>
            <person name="Jetten M.S.M."/>
            <person name="Welte C.U."/>
        </authorList>
    </citation>
    <scope>NUCLEOTIDE SEQUENCE</scope>
    <source>
        <strain evidence="11">MAG_39</strain>
    </source>
</reference>
<evidence type="ECO:0000256" key="9">
    <source>
        <dbReference type="HAMAP-Rule" id="MF_00197"/>
    </source>
</evidence>
<dbReference type="PANTHER" id="PTHR31689">
    <property type="entry name" value="DIAMINOPIMELATE EPIMERASE, CHLOROPLASTIC"/>
    <property type="match status" value="1"/>
</dbReference>
<dbReference type="EC" id="5.1.1.7" evidence="3 9"/>
<comment type="caution">
    <text evidence="11">The sequence shown here is derived from an EMBL/GenBank/DDBJ whole genome shotgun (WGS) entry which is preliminary data.</text>
</comment>
<evidence type="ECO:0000256" key="2">
    <source>
        <dbReference type="ARBA" id="ARBA00010219"/>
    </source>
</evidence>
<dbReference type="NCBIfam" id="TIGR00652">
    <property type="entry name" value="DapF"/>
    <property type="match status" value="1"/>
</dbReference>
<comment type="similarity">
    <text evidence="2 9">Belongs to the diaminopimelate epimerase family.</text>
</comment>
<comment type="pathway">
    <text evidence="1 9">Amino-acid biosynthesis; L-lysine biosynthesis via DAP pathway; DL-2,6-diaminopimelate from LL-2,6-diaminopimelate: step 1/1.</text>
</comment>
<evidence type="ECO:0000256" key="8">
    <source>
        <dbReference type="ARBA" id="ARBA00051712"/>
    </source>
</evidence>
<dbReference type="SUPFAM" id="SSF54506">
    <property type="entry name" value="Diaminopimelate epimerase-like"/>
    <property type="match status" value="1"/>
</dbReference>
<evidence type="ECO:0000256" key="6">
    <source>
        <dbReference type="ARBA" id="ARBA00023154"/>
    </source>
</evidence>
<dbReference type="AlphaFoldDB" id="A0A953M0D8"/>
<protein>
    <recommendedName>
        <fullName evidence="3 9">Diaminopimelate epimerase</fullName>
        <shortName evidence="9">DAP epimerase</shortName>
        <ecNumber evidence="3 9">5.1.1.7</ecNumber>
    </recommendedName>
    <alternativeName>
        <fullName evidence="9">PLP-independent amino acid racemase</fullName>
    </alternativeName>
</protein>
<reference evidence="11" key="2">
    <citation type="submission" date="2021-08" db="EMBL/GenBank/DDBJ databases">
        <authorList>
            <person name="Dalcin Martins P."/>
        </authorList>
    </citation>
    <scope>NUCLEOTIDE SEQUENCE</scope>
    <source>
        <strain evidence="11">MAG_39</strain>
    </source>
</reference>
<evidence type="ECO:0000256" key="7">
    <source>
        <dbReference type="ARBA" id="ARBA00023235"/>
    </source>
</evidence>
<proteinExistence type="inferred from homology"/>
<feature type="site" description="Could be important to modulate the pK values of the two catalytic cysteine residues" evidence="9">
    <location>
        <position position="161"/>
    </location>
</feature>
<dbReference type="GO" id="GO:0008837">
    <property type="term" value="F:diaminopimelate epimerase activity"/>
    <property type="evidence" value="ECO:0007669"/>
    <property type="project" value="UniProtKB-UniRule"/>
</dbReference>
<dbReference type="Gene3D" id="3.10.310.10">
    <property type="entry name" value="Diaminopimelate Epimerase, Chain A, domain 1"/>
    <property type="match status" value="2"/>
</dbReference>
<feature type="binding site" evidence="9">
    <location>
        <position position="47"/>
    </location>
    <ligand>
        <name>substrate</name>
    </ligand>
</feature>
<feature type="binding site" evidence="9">
    <location>
        <begin position="75"/>
        <end position="76"/>
    </location>
    <ligand>
        <name>substrate</name>
    </ligand>
</feature>
<dbReference type="FunFam" id="3.10.310.10:FF:000001">
    <property type="entry name" value="Diaminopimelate epimerase"/>
    <property type="match status" value="1"/>
</dbReference>
<dbReference type="PROSITE" id="PS01326">
    <property type="entry name" value="DAP_EPIMERASE"/>
    <property type="match status" value="1"/>
</dbReference>
<feature type="binding site" evidence="9">
    <location>
        <position position="11"/>
    </location>
    <ligand>
        <name>substrate</name>
    </ligand>
</feature>
<dbReference type="InterPro" id="IPR001653">
    <property type="entry name" value="DAP_epimerase_DapF"/>
</dbReference>
<evidence type="ECO:0000256" key="5">
    <source>
        <dbReference type="ARBA" id="ARBA00022605"/>
    </source>
</evidence>
<evidence type="ECO:0000256" key="3">
    <source>
        <dbReference type="ARBA" id="ARBA00013080"/>
    </source>
</evidence>
<dbReference type="PANTHER" id="PTHR31689:SF0">
    <property type="entry name" value="DIAMINOPIMELATE EPIMERASE"/>
    <property type="match status" value="1"/>
</dbReference>
<comment type="subunit">
    <text evidence="9">Homodimer.</text>
</comment>
<keyword evidence="6 9" id="KW-0457">Lysine biosynthesis</keyword>
<feature type="binding site" evidence="9">
    <location>
        <begin position="221"/>
        <end position="222"/>
    </location>
    <ligand>
        <name>substrate</name>
    </ligand>
</feature>
<name>A0A953M0D8_9BACT</name>
<sequence length="284" mass="31421">MTFAKMHGLGNDFVLIDCRDGDLFRSADMPSLARRLGDRRLGIGFDQLLLLCPSSVADFKMLIFNADGSEVEMCGNGIRCFAKYIWDRGLSSKDILDVETLAGIIRPERVGDLVKVDMGEPVFDPGRIPVQVDAAPPVIDFPVTVKDREFRLTFVSMGNPHAVAFIDEAVEEFPLEVYGPEIEKHPLFPRRTNVEFIRVRGRSEVDMRVWERGAGVTLACGTGASAAGVAAMLKGLTERKVTIHLALGDLVIEWAENNHVFMTGPATEVFTGRVHRPFGEGRHH</sequence>
<feature type="binding site" evidence="9">
    <location>
        <position position="159"/>
    </location>
    <ligand>
        <name>substrate</name>
    </ligand>
</feature>
<dbReference type="GO" id="GO:0005829">
    <property type="term" value="C:cytosol"/>
    <property type="evidence" value="ECO:0007669"/>
    <property type="project" value="TreeGrafter"/>
</dbReference>
<dbReference type="InterPro" id="IPR018510">
    <property type="entry name" value="DAP_epimerase_AS"/>
</dbReference>
<comment type="subcellular location">
    <subcellularLocation>
        <location evidence="9">Cytoplasm</location>
    </subcellularLocation>
</comment>
<evidence type="ECO:0000256" key="10">
    <source>
        <dbReference type="PROSITE-ProRule" id="PRU10125"/>
    </source>
</evidence>
<organism evidence="11 12">
    <name type="scientific">Candidatus Nitrobium versatile</name>
    <dbReference type="NCBI Taxonomy" id="2884831"/>
    <lineage>
        <taxon>Bacteria</taxon>
        <taxon>Pseudomonadati</taxon>
        <taxon>Nitrospirota</taxon>
        <taxon>Nitrospiria</taxon>
        <taxon>Nitrospirales</taxon>
        <taxon>Nitrospiraceae</taxon>
        <taxon>Candidatus Nitrobium</taxon>
    </lineage>
</organism>
<keyword evidence="7 9" id="KW-0413">Isomerase</keyword>
<dbReference type="HAMAP" id="MF_00197">
    <property type="entry name" value="DAP_epimerase"/>
    <property type="match status" value="1"/>
</dbReference>
<feature type="active site" description="Proton donor" evidence="9">
    <location>
        <position position="74"/>
    </location>
</feature>
<feature type="active site" description="Proton acceptor" evidence="9">
    <location>
        <position position="220"/>
    </location>
</feature>
<evidence type="ECO:0000313" key="11">
    <source>
        <dbReference type="EMBL" id="MBZ0155055.1"/>
    </source>
</evidence>
<dbReference type="Proteomes" id="UP000705867">
    <property type="component" value="Unassembled WGS sequence"/>
</dbReference>
<gene>
    <name evidence="9 11" type="primary">dapF</name>
    <name evidence="11" type="ORF">K8I29_02425</name>
</gene>
<keyword evidence="5 9" id="KW-0028">Amino-acid biosynthesis</keyword>
<keyword evidence="4 9" id="KW-0963">Cytoplasm</keyword>
<dbReference type="GO" id="GO:0009089">
    <property type="term" value="P:lysine biosynthetic process via diaminopimelate"/>
    <property type="evidence" value="ECO:0007669"/>
    <property type="project" value="UniProtKB-UniRule"/>
</dbReference>
<dbReference type="Pfam" id="PF01678">
    <property type="entry name" value="DAP_epimerase"/>
    <property type="match status" value="2"/>
</dbReference>
<accession>A0A953M0D8</accession>
<feature type="binding site" evidence="9">
    <location>
        <begin position="211"/>
        <end position="212"/>
    </location>
    <ligand>
        <name>substrate</name>
    </ligand>
</feature>
<comment type="catalytic activity">
    <reaction evidence="8 9">
        <text>(2S,6S)-2,6-diaminopimelate = meso-2,6-diaminopimelate</text>
        <dbReference type="Rhea" id="RHEA:15393"/>
        <dbReference type="ChEBI" id="CHEBI:57609"/>
        <dbReference type="ChEBI" id="CHEBI:57791"/>
        <dbReference type="EC" id="5.1.1.7"/>
    </reaction>
</comment>
<feature type="site" description="Could be important to modulate the pK values of the two catalytic cysteine residues" evidence="9">
    <location>
        <position position="211"/>
    </location>
</feature>
<feature type="binding site" evidence="9">
    <location>
        <position position="65"/>
    </location>
    <ligand>
        <name>substrate</name>
    </ligand>
</feature>
<dbReference type="EMBL" id="JAIOIV010000018">
    <property type="protein sequence ID" value="MBZ0155055.1"/>
    <property type="molecule type" value="Genomic_DNA"/>
</dbReference>
<comment type="function">
    <text evidence="9">Catalyzes the stereoinversion of LL-2,6-diaminopimelate (L,L-DAP) to meso-diaminopimelate (meso-DAP), a precursor of L-lysine and an essential component of the bacterial peptidoglycan.</text>
</comment>